<keyword evidence="4" id="KW-1185">Reference proteome</keyword>
<evidence type="ECO:0000313" key="4">
    <source>
        <dbReference type="Proteomes" id="UP001071110"/>
    </source>
</evidence>
<comment type="caution">
    <text evidence="3">The sequence shown here is derived from an EMBL/GenBank/DDBJ whole genome shotgun (WGS) entry which is preliminary data.</text>
</comment>
<feature type="region of interest" description="Disordered" evidence="1">
    <location>
        <begin position="127"/>
        <end position="150"/>
    </location>
</feature>
<name>A0A9Q4IH68_9CORY</name>
<gene>
    <name evidence="3" type="ORF">NUW87_05285</name>
</gene>
<sequence>MTTAYTGPERPFQPHTAPKPSPIDAFGDNLIGIIGLVCAVLGTLLSFNAVTANFGAPLLQAAFILGVVGLFPQGAKKVWPAAALITAILGSALSIMLVQHQVTSQFDSSTAQFTDLERQLEQLNQTFDPYSTDPLSGPGAPTGWPTAPRR</sequence>
<feature type="compositionally biased region" description="Low complexity" evidence="1">
    <location>
        <begin position="137"/>
        <end position="150"/>
    </location>
</feature>
<evidence type="ECO:0000256" key="1">
    <source>
        <dbReference type="SAM" id="MobiDB-lite"/>
    </source>
</evidence>
<feature type="transmembrane region" description="Helical" evidence="2">
    <location>
        <begin position="54"/>
        <end position="72"/>
    </location>
</feature>
<proteinExistence type="predicted"/>
<dbReference type="RefSeq" id="WP_269027575.1">
    <property type="nucleotide sequence ID" value="NZ_BAABDP010000016.1"/>
</dbReference>
<dbReference type="AlphaFoldDB" id="A0A9Q4IH68"/>
<accession>A0A9Q4IH68</accession>
<keyword evidence="2" id="KW-0812">Transmembrane</keyword>
<evidence type="ECO:0000256" key="2">
    <source>
        <dbReference type="SAM" id="Phobius"/>
    </source>
</evidence>
<feature type="transmembrane region" description="Helical" evidence="2">
    <location>
        <begin position="30"/>
        <end position="47"/>
    </location>
</feature>
<organism evidence="3 4">
    <name type="scientific">Corynebacterium pilbarense</name>
    <dbReference type="NCBI Taxonomy" id="1288393"/>
    <lineage>
        <taxon>Bacteria</taxon>
        <taxon>Bacillati</taxon>
        <taxon>Actinomycetota</taxon>
        <taxon>Actinomycetes</taxon>
        <taxon>Mycobacteriales</taxon>
        <taxon>Corynebacteriaceae</taxon>
        <taxon>Corynebacterium</taxon>
    </lineage>
</organism>
<feature type="transmembrane region" description="Helical" evidence="2">
    <location>
        <begin position="78"/>
        <end position="98"/>
    </location>
</feature>
<keyword evidence="2" id="KW-1133">Transmembrane helix</keyword>
<keyword evidence="2" id="KW-0472">Membrane</keyword>
<dbReference type="EMBL" id="JANRML010000005">
    <property type="protein sequence ID" value="MCZ2220788.1"/>
    <property type="molecule type" value="Genomic_DNA"/>
</dbReference>
<evidence type="ECO:0000313" key="3">
    <source>
        <dbReference type="EMBL" id="MCZ2220788.1"/>
    </source>
</evidence>
<protein>
    <submittedName>
        <fullName evidence="3">Uncharacterized protein</fullName>
    </submittedName>
</protein>
<reference evidence="3" key="1">
    <citation type="submission" date="2022-08" db="EMBL/GenBank/DDBJ databases">
        <title>Corynebacterium sp. nov., isolated from clinical breast specimens.</title>
        <authorList>
            <person name="Zhang T."/>
        </authorList>
    </citation>
    <scope>NUCLEOTIDE SEQUENCE</scope>
    <source>
        <strain evidence="3">CCUG 57942</strain>
    </source>
</reference>
<dbReference type="Proteomes" id="UP001071110">
    <property type="component" value="Unassembled WGS sequence"/>
</dbReference>